<organism evidence="1 2">
    <name type="scientific">Pseudomaricurvus hydrocarbonicus</name>
    <dbReference type="NCBI Taxonomy" id="1470433"/>
    <lineage>
        <taxon>Bacteria</taxon>
        <taxon>Pseudomonadati</taxon>
        <taxon>Pseudomonadota</taxon>
        <taxon>Gammaproteobacteria</taxon>
        <taxon>Cellvibrionales</taxon>
        <taxon>Cellvibrionaceae</taxon>
        <taxon>Pseudomaricurvus</taxon>
    </lineage>
</organism>
<proteinExistence type="predicted"/>
<dbReference type="RefSeq" id="WP_167183009.1">
    <property type="nucleotide sequence ID" value="NZ_JAAONZ010000003.1"/>
</dbReference>
<sequence>MKEPEQPPTEKLPESGFWHDLKDSLFTIEERTALWMLQAADPTRIDLQRLQSCFRMTDVIRQARETADHEYLTCLNCGYEYFARGTLTVQPCQTCGGCFFAVSKPH</sequence>
<dbReference type="InterPro" id="IPR009912">
    <property type="entry name" value="DUF1451"/>
</dbReference>
<evidence type="ECO:0000313" key="2">
    <source>
        <dbReference type="Proteomes" id="UP000787472"/>
    </source>
</evidence>
<dbReference type="Pfam" id="PF07295">
    <property type="entry name" value="DUF1451"/>
    <property type="match status" value="1"/>
</dbReference>
<protein>
    <submittedName>
        <fullName evidence="1">Zinc ribbon-containing protein</fullName>
    </submittedName>
</protein>
<dbReference type="EMBL" id="JAAONZ010000003">
    <property type="protein sequence ID" value="NHO65031.1"/>
    <property type="molecule type" value="Genomic_DNA"/>
</dbReference>
<keyword evidence="2" id="KW-1185">Reference proteome</keyword>
<evidence type="ECO:0000313" key="1">
    <source>
        <dbReference type="EMBL" id="NHO65031.1"/>
    </source>
</evidence>
<reference evidence="1" key="1">
    <citation type="submission" date="2020-03" db="EMBL/GenBank/DDBJ databases">
        <authorList>
            <person name="Guo F."/>
        </authorList>
    </citation>
    <scope>NUCLEOTIDE SEQUENCE</scope>
    <source>
        <strain evidence="1">JCM 30134</strain>
    </source>
</reference>
<dbReference type="Proteomes" id="UP000787472">
    <property type="component" value="Unassembled WGS sequence"/>
</dbReference>
<gene>
    <name evidence="1" type="ORF">G8770_05690</name>
</gene>
<name>A0A9E5MGR2_9GAMM</name>
<comment type="caution">
    <text evidence="1">The sequence shown here is derived from an EMBL/GenBank/DDBJ whole genome shotgun (WGS) entry which is preliminary data.</text>
</comment>
<accession>A0A9E5MGR2</accession>
<dbReference type="AlphaFoldDB" id="A0A9E5MGR2"/>